<dbReference type="GO" id="GO:0006893">
    <property type="term" value="P:Golgi to plasma membrane transport"/>
    <property type="evidence" value="ECO:0007669"/>
    <property type="project" value="UniProtKB-UniRule"/>
</dbReference>
<dbReference type="AlphaFoldDB" id="A0A446BC27"/>
<keyword evidence="2 4" id="KW-0813">Transport</keyword>
<sequence length="1061" mass="117168">MADLERTVLDFYQISTLNPVQWPAEKNNDSDVSDDETTNKKINRRKSRYQALERAVSTRSSVVPGSETSGSGVGNLVQKDEPDPLGTTDSVVRTLKHLGVPLQDDVRLRNRFLLSSTTFSPALFLSQMHATADTQSLINGLEVLSKSIDQKSASLKVLVESNFERFVRAKATIDNVYKEMKYRGVDPSPPRARGHSRHASKNSFRSGSGPAPLNSPHSPATDPRKKNALIKESEYGVLGVKAPLLDVSAKAEDVWGPALGGREKEEHLKTVAAALDQYKEFVETSAAIADSIKRKDHETLVEEYTKARRFADEAKQLAEEIKSSQPTDDQLYRILLAARMWHDVEEQIQVFKRDLWRRLISPYNLTKADASGQRENDQHMELISLLLELGVEDNPVWVWLLSRYDYLKSKILSTTERSKVEIEILRRRLANAEKPSPQAIASHMRTLGRQSIEAMTKTFDSPDVVELWEMNVAFLNNLLSSQGLLGEVLDFWQTVQGFIDGKTQRNLPAGYNGESKTHHRLSQQGTIDLQKGAVELVSMIRESVLVFFAGPPPEDISLLFSPLPPQSPATPGVASISGSLSPRDPRFNIDPNNPPPPSPKRGEAWEKFAFWPPWSNSLSGVFFLSKMLALVGAGASDMASVSPVGAGDAAEVERIKMLVGAARERCVVALCAAWNRDAENIKYVEDWNRSPDSRDVTKMPATFAAFEGALLSGMQKILYISEAMSRPGAGDIVLPPPTKLLQMVRSQYVTTLYKALGGMVENAERFPKKTDDEWTVDVDGYVLVNNPPSSQLSASTIGGGTIDASDRNVRMLLTLSNLQALRSTVVPSLNTQFENAFSVKLTDETKTIRDVLSQIDARLFQSYTRPSIEALRRIIRAGVTAPDWVPPPGAKPREVRPYVYEALLELVLVHTQVSTTAAPLTSEVLSYLLEQASRELLEAFRTRPRYSLEALMQATLDVEFVAQTLSHYTTDRASELQSAVYQELDGRTDNDARARLQAELPEMRAVLKRLREASKSEFACFRKPKRTAAAAAAAAGGSSAPGPGPGGLERRDTGGSVGSDR</sequence>
<dbReference type="EMBL" id="OUUZ01000003">
    <property type="protein sequence ID" value="SPQ19988.1"/>
    <property type="molecule type" value="Genomic_DNA"/>
</dbReference>
<organism evidence="7 8">
    <name type="scientific">Thermothielavioides terrestris</name>
    <dbReference type="NCBI Taxonomy" id="2587410"/>
    <lineage>
        <taxon>Eukaryota</taxon>
        <taxon>Fungi</taxon>
        <taxon>Dikarya</taxon>
        <taxon>Ascomycota</taxon>
        <taxon>Pezizomycotina</taxon>
        <taxon>Sordariomycetes</taxon>
        <taxon>Sordariomycetidae</taxon>
        <taxon>Sordariales</taxon>
        <taxon>Chaetomiaceae</taxon>
        <taxon>Thermothielavioides</taxon>
    </lineage>
</organism>
<evidence type="ECO:0000313" key="8">
    <source>
        <dbReference type="Proteomes" id="UP000289323"/>
    </source>
</evidence>
<evidence type="ECO:0000256" key="4">
    <source>
        <dbReference type="RuleBase" id="RU365069"/>
    </source>
</evidence>
<name>A0A446BC27_9PEZI</name>
<reference evidence="7 8" key="1">
    <citation type="submission" date="2018-04" db="EMBL/GenBank/DDBJ databases">
        <authorList>
            <person name="Huttner S."/>
            <person name="Dainat J."/>
        </authorList>
    </citation>
    <scope>NUCLEOTIDE SEQUENCE [LARGE SCALE GENOMIC DNA]</scope>
</reference>
<dbReference type="PANTHER" id="PTHR13043:SF1">
    <property type="entry name" value="EXOCYST COMPLEX COMPONENT 2"/>
    <property type="match status" value="1"/>
</dbReference>
<accession>A0A446BC27</accession>
<dbReference type="Proteomes" id="UP000289323">
    <property type="component" value="Unassembled WGS sequence"/>
</dbReference>
<keyword evidence="3 4" id="KW-0268">Exocytosis</keyword>
<feature type="compositionally biased region" description="Basic and acidic residues" evidence="5">
    <location>
        <begin position="1048"/>
        <end position="1061"/>
    </location>
</feature>
<dbReference type="PANTHER" id="PTHR13043">
    <property type="entry name" value="EXOCYST COMPLEX COMPONENT SEC5"/>
    <property type="match status" value="1"/>
</dbReference>
<feature type="region of interest" description="Disordered" evidence="5">
    <location>
        <begin position="1030"/>
        <end position="1061"/>
    </location>
</feature>
<keyword evidence="4" id="KW-0653">Protein transport</keyword>
<gene>
    <name evidence="7" type="ORF">TT172_LOCUS2407</name>
</gene>
<dbReference type="InterPro" id="IPR039481">
    <property type="entry name" value="EXOC2/Sec5_N_dom"/>
</dbReference>
<dbReference type="GO" id="GO:0000145">
    <property type="term" value="C:exocyst"/>
    <property type="evidence" value="ECO:0007669"/>
    <property type="project" value="UniProtKB-UniRule"/>
</dbReference>
<protein>
    <recommendedName>
        <fullName evidence="4">Exocyst complex component SEC5</fullName>
    </recommendedName>
</protein>
<evidence type="ECO:0000256" key="2">
    <source>
        <dbReference type="ARBA" id="ARBA00022448"/>
    </source>
</evidence>
<proteinExistence type="inferred from homology"/>
<comment type="similarity">
    <text evidence="1 4">Belongs to the SEC5 family.</text>
</comment>
<dbReference type="Pfam" id="PF15469">
    <property type="entry name" value="Sec5"/>
    <property type="match status" value="1"/>
</dbReference>
<feature type="region of interest" description="Disordered" evidence="5">
    <location>
        <begin position="22"/>
        <end position="85"/>
    </location>
</feature>
<evidence type="ECO:0000256" key="5">
    <source>
        <dbReference type="SAM" id="MobiDB-lite"/>
    </source>
</evidence>
<evidence type="ECO:0000256" key="3">
    <source>
        <dbReference type="ARBA" id="ARBA00022483"/>
    </source>
</evidence>
<feature type="region of interest" description="Disordered" evidence="5">
    <location>
        <begin position="182"/>
        <end position="224"/>
    </location>
</feature>
<dbReference type="GO" id="GO:0006887">
    <property type="term" value="P:exocytosis"/>
    <property type="evidence" value="ECO:0007669"/>
    <property type="project" value="UniProtKB-KW"/>
</dbReference>
<dbReference type="InterPro" id="IPR029175">
    <property type="entry name" value="EXOC2/Sec5"/>
</dbReference>
<evidence type="ECO:0000259" key="6">
    <source>
        <dbReference type="Pfam" id="PF15469"/>
    </source>
</evidence>
<feature type="compositionally biased region" description="Low complexity" evidence="5">
    <location>
        <begin position="1030"/>
        <end position="1041"/>
    </location>
</feature>
<feature type="compositionally biased region" description="Polar residues" evidence="5">
    <location>
        <begin position="57"/>
        <end position="70"/>
    </location>
</feature>
<dbReference type="GO" id="GO:0015031">
    <property type="term" value="P:protein transport"/>
    <property type="evidence" value="ECO:0007669"/>
    <property type="project" value="UniProtKB-KW"/>
</dbReference>
<evidence type="ECO:0000313" key="7">
    <source>
        <dbReference type="EMBL" id="SPQ19988.1"/>
    </source>
</evidence>
<evidence type="ECO:0000256" key="1">
    <source>
        <dbReference type="ARBA" id="ARBA00010578"/>
    </source>
</evidence>
<feature type="domain" description="Exocyst complex component EXOC2/Sec5 N-terminal" evidence="6">
    <location>
        <begin position="82"/>
        <end position="1021"/>
    </location>
</feature>
<comment type="function">
    <text evidence="4">Component of the exocyst complex involved in the docking of exocytic vesicles with fusion sites on the plasma membrane.</text>
</comment>
<comment type="subunit">
    <text evidence="4">Component of the exocyst complex.</text>
</comment>